<dbReference type="Gene3D" id="3.30.429.10">
    <property type="entry name" value="Macrophage Migration Inhibitory Factor"/>
    <property type="match status" value="1"/>
</dbReference>
<organism evidence="1 2">
    <name type="scientific">Bradyrhizobium japonicum</name>
    <dbReference type="NCBI Taxonomy" id="375"/>
    <lineage>
        <taxon>Bacteria</taxon>
        <taxon>Pseudomonadati</taxon>
        <taxon>Pseudomonadota</taxon>
        <taxon>Alphaproteobacteria</taxon>
        <taxon>Hyphomicrobiales</taxon>
        <taxon>Nitrobacteraceae</taxon>
        <taxon>Bradyrhizobium</taxon>
    </lineage>
</organism>
<evidence type="ECO:0000313" key="1">
    <source>
        <dbReference type="EMBL" id="KGT81133.1"/>
    </source>
</evidence>
<comment type="caution">
    <text evidence="1">The sequence shown here is derived from an EMBL/GenBank/DDBJ whole genome shotgun (WGS) entry which is preliminary data.</text>
</comment>
<reference evidence="1 2" key="1">
    <citation type="submission" date="2014-09" db="EMBL/GenBank/DDBJ databases">
        <title>Draft genome of Bradyrhizobium japonicum Is-34.</title>
        <authorList>
            <person name="Tsurumaru H."/>
            <person name="Yamakawa T."/>
            <person name="Hashimoto S."/>
            <person name="Okizaki K."/>
            <person name="Kanesaki Y."/>
            <person name="Yoshikawa H."/>
            <person name="Yajima S."/>
        </authorList>
    </citation>
    <scope>NUCLEOTIDE SEQUENCE [LARGE SCALE GENOMIC DNA]</scope>
    <source>
        <strain evidence="1 2">Is-34</strain>
    </source>
</reference>
<gene>
    <name evidence="1" type="ORF">MA20_04790</name>
</gene>
<dbReference type="Proteomes" id="UP000030377">
    <property type="component" value="Unassembled WGS sequence"/>
</dbReference>
<dbReference type="InterPro" id="IPR014347">
    <property type="entry name" value="Tautomerase/MIF_sf"/>
</dbReference>
<dbReference type="SUPFAM" id="SSF55331">
    <property type="entry name" value="Tautomerase/MIF"/>
    <property type="match status" value="1"/>
</dbReference>
<dbReference type="EMBL" id="JRPN01000003">
    <property type="protein sequence ID" value="KGT81133.1"/>
    <property type="molecule type" value="Genomic_DNA"/>
</dbReference>
<dbReference type="eggNOG" id="COG1942">
    <property type="taxonomic scope" value="Bacteria"/>
</dbReference>
<proteinExistence type="predicted"/>
<dbReference type="AlphaFoldDB" id="A0A0A3Z5H2"/>
<accession>A0A0A3Z5H2</accession>
<dbReference type="Pfam" id="PF14552">
    <property type="entry name" value="Tautomerase_2"/>
    <property type="match status" value="1"/>
</dbReference>
<dbReference type="PANTHER" id="PTHR38460">
    <property type="entry name" value="TAUTOMERASE YOLI-RELATED"/>
    <property type="match status" value="1"/>
</dbReference>
<protein>
    <submittedName>
        <fullName evidence="1">4-oxalocrotonate tautomerase</fullName>
    </submittedName>
</protein>
<name>A0A0A3Z5H2_BRAJP</name>
<sequence length="125" mass="13831">MPLLHISLRAGKPEAYRQAILDSLYRAMREALNVPDGDEFMTISELSPANFRCGNAYGVTRSDDAVLIQITVFASRTPEQKKALYRRIADLLGENPGIRPEDVFVNVLDAPAENWSVGHGLAQFA</sequence>
<dbReference type="PANTHER" id="PTHR38460:SF1">
    <property type="entry name" value="TAUTOMERASE YOLI-RELATED"/>
    <property type="match status" value="1"/>
</dbReference>
<evidence type="ECO:0000313" key="2">
    <source>
        <dbReference type="Proteomes" id="UP000030377"/>
    </source>
</evidence>
<dbReference type="InterPro" id="IPR037479">
    <property type="entry name" value="Tauto_MSAD"/>
</dbReference>
<dbReference type="STRING" id="375.BKD09_RS09380"/>
<dbReference type="RefSeq" id="WP_041954254.1">
    <property type="nucleotide sequence ID" value="NZ_JRPN01000003.1"/>
</dbReference>